<dbReference type="GO" id="GO:0003886">
    <property type="term" value="F:DNA (cytosine-5-)-methyltransferase activity"/>
    <property type="evidence" value="ECO:0007669"/>
    <property type="project" value="UniProtKB-EC"/>
</dbReference>
<sequence>MASGLSTKPFGRTWWDETIGTVVTKAEPHNQIIIHPEQDRLLFVHELARLQGFPDFYKLSGPIKQSCCSVGIALGYTLGLASQGLYDDQPLTTLPFIFQSVYHHLNA</sequence>
<protein>
    <recommendedName>
        <fullName evidence="1">DNA (cytosine-5-)-methyltransferase</fullName>
        <ecNumber evidence="1">2.1.1.37</ecNumber>
    </recommendedName>
</protein>
<dbReference type="PANTHER" id="PTHR10629">
    <property type="entry name" value="CYTOSINE-SPECIFIC METHYLTRANSFERASE"/>
    <property type="match status" value="1"/>
</dbReference>
<dbReference type="InterPro" id="IPR029063">
    <property type="entry name" value="SAM-dependent_MTases_sf"/>
</dbReference>
<name>A0A7J6FYS3_CANSA</name>
<evidence type="ECO:0000256" key="1">
    <source>
        <dbReference type="ARBA" id="ARBA00011975"/>
    </source>
</evidence>
<dbReference type="InterPro" id="IPR050390">
    <property type="entry name" value="C5-Methyltransferase"/>
</dbReference>
<keyword evidence="2" id="KW-0489">Methyltransferase</keyword>
<dbReference type="GO" id="GO:0044027">
    <property type="term" value="P:negative regulation of gene expression via chromosomal CpG island methylation"/>
    <property type="evidence" value="ECO:0007669"/>
    <property type="project" value="TreeGrafter"/>
</dbReference>
<dbReference type="AlphaFoldDB" id="A0A7J6FYS3"/>
<dbReference type="SUPFAM" id="SSF53335">
    <property type="entry name" value="S-adenosyl-L-methionine-dependent methyltransferases"/>
    <property type="match status" value="1"/>
</dbReference>
<comment type="caution">
    <text evidence="5">The sequence shown here is derived from an EMBL/GenBank/DDBJ whole genome shotgun (WGS) entry which is preliminary data.</text>
</comment>
<dbReference type="PANTHER" id="PTHR10629:SF42">
    <property type="entry name" value="DNA (CYTOSINE-5)-METHYLTRANSFERASE CMT1-RELATED"/>
    <property type="match status" value="1"/>
</dbReference>
<dbReference type="EC" id="2.1.1.37" evidence="1"/>
<gene>
    <name evidence="5" type="ORF">G4B88_026424</name>
</gene>
<dbReference type="Pfam" id="PF00145">
    <property type="entry name" value="DNA_methylase"/>
    <property type="match status" value="1"/>
</dbReference>
<dbReference type="InterPro" id="IPR001525">
    <property type="entry name" value="C5_MeTfrase"/>
</dbReference>
<dbReference type="Gene3D" id="3.90.120.10">
    <property type="entry name" value="DNA Methylase, subunit A, domain 2"/>
    <property type="match status" value="1"/>
</dbReference>
<dbReference type="GO" id="GO:0003677">
    <property type="term" value="F:DNA binding"/>
    <property type="evidence" value="ECO:0007669"/>
    <property type="project" value="TreeGrafter"/>
</dbReference>
<evidence type="ECO:0000256" key="4">
    <source>
        <dbReference type="ARBA" id="ARBA00022691"/>
    </source>
</evidence>
<organism evidence="5 6">
    <name type="scientific">Cannabis sativa</name>
    <name type="common">Hemp</name>
    <name type="synonym">Marijuana</name>
    <dbReference type="NCBI Taxonomy" id="3483"/>
    <lineage>
        <taxon>Eukaryota</taxon>
        <taxon>Viridiplantae</taxon>
        <taxon>Streptophyta</taxon>
        <taxon>Embryophyta</taxon>
        <taxon>Tracheophyta</taxon>
        <taxon>Spermatophyta</taxon>
        <taxon>Magnoliopsida</taxon>
        <taxon>eudicotyledons</taxon>
        <taxon>Gunneridae</taxon>
        <taxon>Pentapetalae</taxon>
        <taxon>rosids</taxon>
        <taxon>fabids</taxon>
        <taxon>Rosales</taxon>
        <taxon>Cannabaceae</taxon>
        <taxon>Cannabis</taxon>
    </lineage>
</organism>
<keyword evidence="6" id="KW-1185">Reference proteome</keyword>
<dbReference type="Proteomes" id="UP000583929">
    <property type="component" value="Unassembled WGS sequence"/>
</dbReference>
<accession>A0A7J6FYS3</accession>
<dbReference type="GO" id="GO:0005634">
    <property type="term" value="C:nucleus"/>
    <property type="evidence" value="ECO:0007669"/>
    <property type="project" value="TreeGrafter"/>
</dbReference>
<proteinExistence type="predicted"/>
<reference evidence="5 6" key="1">
    <citation type="journal article" date="2020" name="bioRxiv">
        <title>Sequence and annotation of 42 cannabis genomes reveals extensive copy number variation in cannabinoid synthesis and pathogen resistance genes.</title>
        <authorList>
            <person name="Mckernan K.J."/>
            <person name="Helbert Y."/>
            <person name="Kane L.T."/>
            <person name="Ebling H."/>
            <person name="Zhang L."/>
            <person name="Liu B."/>
            <person name="Eaton Z."/>
            <person name="Mclaughlin S."/>
            <person name="Kingan S."/>
            <person name="Baybayan P."/>
            <person name="Concepcion G."/>
            <person name="Jordan M."/>
            <person name="Riva A."/>
            <person name="Barbazuk W."/>
            <person name="Harkins T."/>
        </authorList>
    </citation>
    <scope>NUCLEOTIDE SEQUENCE [LARGE SCALE GENOMIC DNA]</scope>
    <source>
        <strain evidence="6">cv. Jamaican Lion 4</strain>
        <tissue evidence="5">Leaf</tissue>
    </source>
</reference>
<evidence type="ECO:0000313" key="5">
    <source>
        <dbReference type="EMBL" id="KAF4375845.1"/>
    </source>
</evidence>
<evidence type="ECO:0000256" key="3">
    <source>
        <dbReference type="ARBA" id="ARBA00022679"/>
    </source>
</evidence>
<dbReference type="GO" id="GO:0032259">
    <property type="term" value="P:methylation"/>
    <property type="evidence" value="ECO:0007669"/>
    <property type="project" value="UniProtKB-KW"/>
</dbReference>
<keyword evidence="4" id="KW-0949">S-adenosyl-L-methionine</keyword>
<evidence type="ECO:0000313" key="6">
    <source>
        <dbReference type="Proteomes" id="UP000583929"/>
    </source>
</evidence>
<evidence type="ECO:0000256" key="2">
    <source>
        <dbReference type="ARBA" id="ARBA00022603"/>
    </source>
</evidence>
<dbReference type="EMBL" id="JAATIQ010000160">
    <property type="protein sequence ID" value="KAF4375845.1"/>
    <property type="molecule type" value="Genomic_DNA"/>
</dbReference>
<keyword evidence="3" id="KW-0808">Transferase</keyword>